<keyword evidence="1" id="KW-0677">Repeat</keyword>
<accession>S8CE92</accession>
<sequence>AWTSKISRSIDEDRPGRAIDLFKNMLADEKRPNFVTILCATKAAGLLGSRDLIRGIHGHSMKLGFLHCHASAVTALATVYSSWDMTSSWKLYHETLHIDLVFCTAMISACIANSDHAGAFELLKEILFLGMQPNHITVATLLSACADLAAPELGKQIHSYSIRRLLCCHVIPSNSLLDMYSKCGLLKAAIRLFRLMPEKDIVSWRIIIRGCSKNESPLRALEFFREMRASAAVQVDEHVVKEIIGAFSQLDDGNGILRQRGVYGLVWKMGLLAFVPVATELMQVHGKFRDIQFSRYVFDQIHPKDIIAWSAMVSTYAQNDRPVEAFDIFKAMHLSDQKPNEFTFVSLLFSCTSSDAFETGRSIHSQIIRGGYLVNSHLTSALIDMYCNFGKTREGNAVFIENSCRDFICWSSMINGYAINGFGGEALKCFSDMLSCGIEPNDVVFVSALSACSHCGLDYEGWNLFHAMEPVYGVEPKLAHYACMVDMLSRQGNLEEALDFVDRMPVEPDNRIWGALLSGCRNAHPTPEILKHLADEVMRSYPKNTSYLVALSNQFADQGRWEEAEKLRDMIDFPKSTKK</sequence>
<dbReference type="InterPro" id="IPR046960">
    <property type="entry name" value="PPR_At4g14850-like_plant"/>
</dbReference>
<organism evidence="3 4">
    <name type="scientific">Genlisea aurea</name>
    <dbReference type="NCBI Taxonomy" id="192259"/>
    <lineage>
        <taxon>Eukaryota</taxon>
        <taxon>Viridiplantae</taxon>
        <taxon>Streptophyta</taxon>
        <taxon>Embryophyta</taxon>
        <taxon>Tracheophyta</taxon>
        <taxon>Spermatophyta</taxon>
        <taxon>Magnoliopsida</taxon>
        <taxon>eudicotyledons</taxon>
        <taxon>Gunneridae</taxon>
        <taxon>Pentapetalae</taxon>
        <taxon>asterids</taxon>
        <taxon>lamiids</taxon>
        <taxon>Lamiales</taxon>
        <taxon>Lentibulariaceae</taxon>
        <taxon>Genlisea</taxon>
    </lineage>
</organism>
<evidence type="ECO:0008006" key="5">
    <source>
        <dbReference type="Google" id="ProtNLM"/>
    </source>
</evidence>
<dbReference type="GO" id="GO:0003723">
    <property type="term" value="F:RNA binding"/>
    <property type="evidence" value="ECO:0007669"/>
    <property type="project" value="InterPro"/>
</dbReference>
<dbReference type="Pfam" id="PF13812">
    <property type="entry name" value="PPR_3"/>
    <property type="match status" value="1"/>
</dbReference>
<reference evidence="3 4" key="1">
    <citation type="journal article" date="2013" name="BMC Genomics">
        <title>The miniature genome of a carnivorous plant Genlisea aurea contains a low number of genes and short non-coding sequences.</title>
        <authorList>
            <person name="Leushkin E.V."/>
            <person name="Sutormin R.A."/>
            <person name="Nabieva E.R."/>
            <person name="Penin A.A."/>
            <person name="Kondrashov A.S."/>
            <person name="Logacheva M.D."/>
        </authorList>
    </citation>
    <scope>NUCLEOTIDE SEQUENCE [LARGE SCALE GENOMIC DNA]</scope>
</reference>
<gene>
    <name evidence="3" type="ORF">M569_09608</name>
</gene>
<name>S8CE92_9LAMI</name>
<dbReference type="PANTHER" id="PTHR47926">
    <property type="entry name" value="PENTATRICOPEPTIDE REPEAT-CONTAINING PROTEIN"/>
    <property type="match status" value="1"/>
</dbReference>
<dbReference type="AlphaFoldDB" id="S8CE92"/>
<evidence type="ECO:0000256" key="2">
    <source>
        <dbReference type="PROSITE-ProRule" id="PRU00708"/>
    </source>
</evidence>
<comment type="caution">
    <text evidence="3">The sequence shown here is derived from an EMBL/GenBank/DDBJ whole genome shotgun (WGS) entry which is preliminary data.</text>
</comment>
<proteinExistence type="predicted"/>
<evidence type="ECO:0000256" key="1">
    <source>
        <dbReference type="ARBA" id="ARBA00022737"/>
    </source>
</evidence>
<protein>
    <recommendedName>
        <fullName evidence="5">Pentatricopeptide repeat-containing protein</fullName>
    </recommendedName>
</protein>
<feature type="repeat" description="PPR" evidence="2">
    <location>
        <begin position="406"/>
        <end position="440"/>
    </location>
</feature>
<dbReference type="NCBIfam" id="TIGR00756">
    <property type="entry name" value="PPR"/>
    <property type="match status" value="5"/>
</dbReference>
<dbReference type="Proteomes" id="UP000015453">
    <property type="component" value="Unassembled WGS sequence"/>
</dbReference>
<evidence type="ECO:0000313" key="3">
    <source>
        <dbReference type="EMBL" id="EPS65170.1"/>
    </source>
</evidence>
<dbReference type="PROSITE" id="PS51375">
    <property type="entry name" value="PPR"/>
    <property type="match status" value="4"/>
</dbReference>
<feature type="repeat" description="PPR" evidence="2">
    <location>
        <begin position="305"/>
        <end position="339"/>
    </location>
</feature>
<feature type="non-terminal residue" evidence="3">
    <location>
        <position position="1"/>
    </location>
</feature>
<dbReference type="FunFam" id="1.25.40.10:FF:000090">
    <property type="entry name" value="Pentatricopeptide repeat-containing protein, chloroplastic"/>
    <property type="match status" value="1"/>
</dbReference>
<keyword evidence="4" id="KW-1185">Reference proteome</keyword>
<dbReference type="InterPro" id="IPR002885">
    <property type="entry name" value="PPR_rpt"/>
</dbReference>
<dbReference type="EMBL" id="AUSU01004386">
    <property type="protein sequence ID" value="EPS65170.1"/>
    <property type="molecule type" value="Genomic_DNA"/>
</dbReference>
<dbReference type="PANTHER" id="PTHR47926:SF414">
    <property type="entry name" value="PENTATRICOPEPTIDE REPEAT-CONTAINING PROTEIN DOT4, CHLOROPLASTIC-LIKE"/>
    <property type="match status" value="1"/>
</dbReference>
<feature type="repeat" description="PPR" evidence="2">
    <location>
        <begin position="99"/>
        <end position="133"/>
    </location>
</feature>
<dbReference type="OrthoDB" id="742671at2759"/>
<feature type="repeat" description="PPR" evidence="2">
    <location>
        <begin position="200"/>
        <end position="234"/>
    </location>
</feature>
<evidence type="ECO:0000313" key="4">
    <source>
        <dbReference type="Proteomes" id="UP000015453"/>
    </source>
</evidence>
<dbReference type="Gene3D" id="1.25.40.10">
    <property type="entry name" value="Tetratricopeptide repeat domain"/>
    <property type="match status" value="5"/>
</dbReference>
<dbReference type="InterPro" id="IPR011990">
    <property type="entry name" value="TPR-like_helical_dom_sf"/>
</dbReference>
<feature type="non-terminal residue" evidence="3">
    <location>
        <position position="579"/>
    </location>
</feature>
<dbReference type="GO" id="GO:0009451">
    <property type="term" value="P:RNA modification"/>
    <property type="evidence" value="ECO:0007669"/>
    <property type="project" value="InterPro"/>
</dbReference>
<dbReference type="Pfam" id="PF01535">
    <property type="entry name" value="PPR"/>
    <property type="match status" value="5"/>
</dbReference>